<protein>
    <submittedName>
        <fullName evidence="1">Uncharacterized protein</fullName>
    </submittedName>
</protein>
<proteinExistence type="predicted"/>
<keyword evidence="2" id="KW-1185">Reference proteome</keyword>
<name>A0A6A7AIZ9_9PLEO</name>
<dbReference type="Proteomes" id="UP000799424">
    <property type="component" value="Unassembled WGS sequence"/>
</dbReference>
<organism evidence="1 2">
    <name type="scientific">Ophiobolus disseminans</name>
    <dbReference type="NCBI Taxonomy" id="1469910"/>
    <lineage>
        <taxon>Eukaryota</taxon>
        <taxon>Fungi</taxon>
        <taxon>Dikarya</taxon>
        <taxon>Ascomycota</taxon>
        <taxon>Pezizomycotina</taxon>
        <taxon>Dothideomycetes</taxon>
        <taxon>Pleosporomycetidae</taxon>
        <taxon>Pleosporales</taxon>
        <taxon>Pleosporineae</taxon>
        <taxon>Phaeosphaeriaceae</taxon>
        <taxon>Ophiobolus</taxon>
    </lineage>
</organism>
<gene>
    <name evidence="1" type="ORF">CC86DRAFT_6149</name>
</gene>
<dbReference type="EMBL" id="MU006216">
    <property type="protein sequence ID" value="KAF2833196.1"/>
    <property type="molecule type" value="Genomic_DNA"/>
</dbReference>
<reference evidence="1" key="1">
    <citation type="journal article" date="2020" name="Stud. Mycol.">
        <title>101 Dothideomycetes genomes: a test case for predicting lifestyles and emergence of pathogens.</title>
        <authorList>
            <person name="Haridas S."/>
            <person name="Albert R."/>
            <person name="Binder M."/>
            <person name="Bloem J."/>
            <person name="Labutti K."/>
            <person name="Salamov A."/>
            <person name="Andreopoulos B."/>
            <person name="Baker S."/>
            <person name="Barry K."/>
            <person name="Bills G."/>
            <person name="Bluhm B."/>
            <person name="Cannon C."/>
            <person name="Castanera R."/>
            <person name="Culley D."/>
            <person name="Daum C."/>
            <person name="Ezra D."/>
            <person name="Gonzalez J."/>
            <person name="Henrissat B."/>
            <person name="Kuo A."/>
            <person name="Liang C."/>
            <person name="Lipzen A."/>
            <person name="Lutzoni F."/>
            <person name="Magnuson J."/>
            <person name="Mondo S."/>
            <person name="Nolan M."/>
            <person name="Ohm R."/>
            <person name="Pangilinan J."/>
            <person name="Park H.-J."/>
            <person name="Ramirez L."/>
            <person name="Alfaro M."/>
            <person name="Sun H."/>
            <person name="Tritt A."/>
            <person name="Yoshinaga Y."/>
            <person name="Zwiers L.-H."/>
            <person name="Turgeon B."/>
            <person name="Goodwin S."/>
            <person name="Spatafora J."/>
            <person name="Crous P."/>
            <person name="Grigoriev I."/>
        </authorList>
    </citation>
    <scope>NUCLEOTIDE SEQUENCE</scope>
    <source>
        <strain evidence="1">CBS 113818</strain>
    </source>
</reference>
<sequence>MTDVVDPIRKHVGTSGERRLALYAHVPITHVDHSTFTSLIHHMDTSRTNGASRSHIKLTIQTSGQFSVDQAMQCEPISSKCETRDITFRATRPIRSFALNIATRRQNAQHEIIRRKPFRKKKKVPSVPIYPRKLTPSVVFSFSSLRRRNM</sequence>
<evidence type="ECO:0000313" key="1">
    <source>
        <dbReference type="EMBL" id="KAF2833196.1"/>
    </source>
</evidence>
<dbReference type="AlphaFoldDB" id="A0A6A7AIZ9"/>
<evidence type="ECO:0000313" key="2">
    <source>
        <dbReference type="Proteomes" id="UP000799424"/>
    </source>
</evidence>
<accession>A0A6A7AIZ9</accession>